<accession>A0ABS4TL41</accession>
<dbReference type="Proteomes" id="UP001519332">
    <property type="component" value="Unassembled WGS sequence"/>
</dbReference>
<protein>
    <submittedName>
        <fullName evidence="1">Uncharacterized protein</fullName>
    </submittedName>
</protein>
<name>A0ABS4TL41_9PSEU</name>
<sequence>MVVEFDLTRVQRHPQAHLFGERVSGIVRVESLCQCRGERVDEWRFRQMSRSGDEDTVTPVFGYTLRPRDARSIECLFQCPIETVPHGDLVFVGAMQGAESRHIHNEDYSMRGRLPPLSHLFPLDIDCLLDKGSILRAGANGVDFAEGKAAYIMYVSLPTGSPSFARSADTITTSVAANIAAATNRIWL</sequence>
<evidence type="ECO:0000313" key="2">
    <source>
        <dbReference type="Proteomes" id="UP001519332"/>
    </source>
</evidence>
<gene>
    <name evidence="1" type="ORF">JOF56_005008</name>
</gene>
<organism evidence="1 2">
    <name type="scientific">Kibdelosporangium banguiense</name>
    <dbReference type="NCBI Taxonomy" id="1365924"/>
    <lineage>
        <taxon>Bacteria</taxon>
        <taxon>Bacillati</taxon>
        <taxon>Actinomycetota</taxon>
        <taxon>Actinomycetes</taxon>
        <taxon>Pseudonocardiales</taxon>
        <taxon>Pseudonocardiaceae</taxon>
        <taxon>Kibdelosporangium</taxon>
    </lineage>
</organism>
<dbReference type="EMBL" id="JAGINW010000001">
    <property type="protein sequence ID" value="MBP2324623.1"/>
    <property type="molecule type" value="Genomic_DNA"/>
</dbReference>
<reference evidence="1 2" key="1">
    <citation type="submission" date="2021-03" db="EMBL/GenBank/DDBJ databases">
        <title>Sequencing the genomes of 1000 actinobacteria strains.</title>
        <authorList>
            <person name="Klenk H.-P."/>
        </authorList>
    </citation>
    <scope>NUCLEOTIDE SEQUENCE [LARGE SCALE GENOMIC DNA]</scope>
    <source>
        <strain evidence="1 2">DSM 46670</strain>
    </source>
</reference>
<dbReference type="RefSeq" id="WP_209641933.1">
    <property type="nucleotide sequence ID" value="NZ_JAGINW010000001.1"/>
</dbReference>
<evidence type="ECO:0000313" key="1">
    <source>
        <dbReference type="EMBL" id="MBP2324623.1"/>
    </source>
</evidence>
<keyword evidence="2" id="KW-1185">Reference proteome</keyword>
<proteinExistence type="predicted"/>
<comment type="caution">
    <text evidence="1">The sequence shown here is derived from an EMBL/GenBank/DDBJ whole genome shotgun (WGS) entry which is preliminary data.</text>
</comment>